<keyword evidence="2" id="KW-1185">Reference proteome</keyword>
<accession>A0A9D4US43</accession>
<organism evidence="1 2">
    <name type="scientific">Adiantum capillus-veneris</name>
    <name type="common">Maidenhair fern</name>
    <dbReference type="NCBI Taxonomy" id="13818"/>
    <lineage>
        <taxon>Eukaryota</taxon>
        <taxon>Viridiplantae</taxon>
        <taxon>Streptophyta</taxon>
        <taxon>Embryophyta</taxon>
        <taxon>Tracheophyta</taxon>
        <taxon>Polypodiopsida</taxon>
        <taxon>Polypodiidae</taxon>
        <taxon>Polypodiales</taxon>
        <taxon>Pteridineae</taxon>
        <taxon>Pteridaceae</taxon>
        <taxon>Vittarioideae</taxon>
        <taxon>Adiantum</taxon>
    </lineage>
</organism>
<dbReference type="AlphaFoldDB" id="A0A9D4US43"/>
<name>A0A9D4US43_ADICA</name>
<gene>
    <name evidence="1" type="ORF">GOP47_0011097</name>
</gene>
<protein>
    <submittedName>
        <fullName evidence="1">Uncharacterized protein</fullName>
    </submittedName>
</protein>
<evidence type="ECO:0000313" key="1">
    <source>
        <dbReference type="EMBL" id="KAI5073084.1"/>
    </source>
</evidence>
<dbReference type="EMBL" id="JABFUD020000011">
    <property type="protein sequence ID" value="KAI5073084.1"/>
    <property type="molecule type" value="Genomic_DNA"/>
</dbReference>
<sequence>MGLQLPMMRASKRALKAQGPTWREFGDLTLTSARERERKREGDGFLTFVESMGLAWLLVAGIPAAEALERNGVTI</sequence>
<proteinExistence type="predicted"/>
<evidence type="ECO:0000313" key="2">
    <source>
        <dbReference type="Proteomes" id="UP000886520"/>
    </source>
</evidence>
<dbReference type="Proteomes" id="UP000886520">
    <property type="component" value="Chromosome 11"/>
</dbReference>
<comment type="caution">
    <text evidence="1">The sequence shown here is derived from an EMBL/GenBank/DDBJ whole genome shotgun (WGS) entry which is preliminary data.</text>
</comment>
<reference evidence="1" key="1">
    <citation type="submission" date="2021-01" db="EMBL/GenBank/DDBJ databases">
        <title>Adiantum capillus-veneris genome.</title>
        <authorList>
            <person name="Fang Y."/>
            <person name="Liao Q."/>
        </authorList>
    </citation>
    <scope>NUCLEOTIDE SEQUENCE</scope>
    <source>
        <strain evidence="1">H3</strain>
        <tissue evidence="1">Leaf</tissue>
    </source>
</reference>